<accession>A0A8S5NT11</accession>
<protein>
    <submittedName>
        <fullName evidence="1">Uncharacterized protein</fullName>
    </submittedName>
</protein>
<sequence length="70" mass="8227">MIKKVPCKGCEYRNIGCHGKCNAYQSYKQEKKQQFDNAVMRNDITAYIVDNVMRIRKCNRNKKYGCTVND</sequence>
<name>A0A8S5NT11_9CAUD</name>
<proteinExistence type="predicted"/>
<evidence type="ECO:0000313" key="1">
    <source>
        <dbReference type="EMBL" id="DAD97941.1"/>
    </source>
</evidence>
<organism evidence="1">
    <name type="scientific">Siphoviridae sp. ctybZ1</name>
    <dbReference type="NCBI Taxonomy" id="2825746"/>
    <lineage>
        <taxon>Viruses</taxon>
        <taxon>Duplodnaviria</taxon>
        <taxon>Heunggongvirae</taxon>
        <taxon>Uroviricota</taxon>
        <taxon>Caudoviricetes</taxon>
    </lineage>
</organism>
<dbReference type="EMBL" id="BK015250">
    <property type="protein sequence ID" value="DAD97941.1"/>
    <property type="molecule type" value="Genomic_DNA"/>
</dbReference>
<reference evidence="1" key="1">
    <citation type="journal article" date="2021" name="Proc. Natl. Acad. Sci. U.S.A.">
        <title>A Catalog of Tens of Thousands of Viruses from Human Metagenomes Reveals Hidden Associations with Chronic Diseases.</title>
        <authorList>
            <person name="Tisza M.J."/>
            <person name="Buck C.B."/>
        </authorList>
    </citation>
    <scope>NUCLEOTIDE SEQUENCE</scope>
    <source>
        <strain evidence="1">CtybZ1</strain>
    </source>
</reference>